<dbReference type="Pfam" id="PF20274">
    <property type="entry name" value="cREC_REC"/>
    <property type="match status" value="1"/>
</dbReference>
<gene>
    <name evidence="2" type="ORF">AhSzw1_102</name>
</gene>
<evidence type="ECO:0000313" key="2">
    <source>
        <dbReference type="EMBL" id="AVR76138.1"/>
    </source>
</evidence>
<dbReference type="InterPro" id="IPR046909">
    <property type="entry name" value="cREC_REC"/>
</dbReference>
<evidence type="ECO:0000259" key="1">
    <source>
        <dbReference type="Pfam" id="PF20274"/>
    </source>
</evidence>
<reference evidence="3" key="1">
    <citation type="submission" date="2017-12" db="EMBL/GenBank/DDBJ databases">
        <title>Genomic characterization of T5-related Aeromonas hydrophila phages AhSzq-1 and AhSzw-1 and proposal to be two new species.</title>
        <authorList>
            <person name="Yuan S."/>
            <person name="Chen L."/>
            <person name="Ma Y."/>
        </authorList>
    </citation>
    <scope>NUCLEOTIDE SEQUENCE [LARGE SCALE GENOMIC DNA]</scope>
</reference>
<dbReference type="Proteomes" id="UP000244342">
    <property type="component" value="Segment"/>
</dbReference>
<feature type="domain" description="Cyclic-phosphate processing Receiver" evidence="1">
    <location>
        <begin position="5"/>
        <end position="105"/>
    </location>
</feature>
<proteinExistence type="predicted"/>
<organism evidence="2 3">
    <name type="scientific">Aeromonas phage AhSzw-1</name>
    <dbReference type="NCBI Taxonomy" id="2138299"/>
    <lineage>
        <taxon>Viruses</taxon>
        <taxon>Duplodnaviria</taxon>
        <taxon>Heunggongvirae</taxon>
        <taxon>Uroviricota</taxon>
        <taxon>Caudoviricetes</taxon>
        <taxon>Demerecviridae</taxon>
        <taxon>Shenzhenvirus</taxon>
        <taxon>Shenzhenvirus AhSzw1</taxon>
    </lineage>
</organism>
<accession>A0A2R4AM72</accession>
<name>A0A2R4AM72_9CAUD</name>
<protein>
    <recommendedName>
        <fullName evidence="1">Cyclic-phosphate processing Receiver domain-containing protein</fullName>
    </recommendedName>
</protein>
<sequence>MPKGLFLDDERNPQDVTWLQYPENVEWTVVRTFSEFVKAVQSTPFGVLSFDHDIQDFSKGSEMTGYDCLKFYCNFIDLQGLALPRLVVVHSMNPIGKVNIMSYWKNFLEAKIS</sequence>
<dbReference type="EMBL" id="MG676225">
    <property type="protein sequence ID" value="AVR76138.1"/>
    <property type="molecule type" value="Genomic_DNA"/>
</dbReference>
<keyword evidence="3" id="KW-1185">Reference proteome</keyword>
<evidence type="ECO:0000313" key="3">
    <source>
        <dbReference type="Proteomes" id="UP000244342"/>
    </source>
</evidence>